<feature type="compositionally biased region" description="Polar residues" evidence="1">
    <location>
        <begin position="1"/>
        <end position="10"/>
    </location>
</feature>
<evidence type="ECO:0000313" key="3">
    <source>
        <dbReference type="Proteomes" id="UP000799770"/>
    </source>
</evidence>
<evidence type="ECO:0000313" key="2">
    <source>
        <dbReference type="EMBL" id="KAF2110371.1"/>
    </source>
</evidence>
<accession>A0A6A5YW67</accession>
<dbReference type="AlphaFoldDB" id="A0A6A5YW67"/>
<dbReference type="Proteomes" id="UP000799770">
    <property type="component" value="Unassembled WGS sequence"/>
</dbReference>
<gene>
    <name evidence="2" type="ORF">BDV96DRAFT_651016</name>
</gene>
<feature type="region of interest" description="Disordered" evidence="1">
    <location>
        <begin position="1"/>
        <end position="30"/>
    </location>
</feature>
<organism evidence="2 3">
    <name type="scientific">Lophiotrema nucula</name>
    <dbReference type="NCBI Taxonomy" id="690887"/>
    <lineage>
        <taxon>Eukaryota</taxon>
        <taxon>Fungi</taxon>
        <taxon>Dikarya</taxon>
        <taxon>Ascomycota</taxon>
        <taxon>Pezizomycotina</taxon>
        <taxon>Dothideomycetes</taxon>
        <taxon>Pleosporomycetidae</taxon>
        <taxon>Pleosporales</taxon>
        <taxon>Lophiotremataceae</taxon>
        <taxon>Lophiotrema</taxon>
    </lineage>
</organism>
<protein>
    <submittedName>
        <fullName evidence="2">Uncharacterized protein</fullName>
    </submittedName>
</protein>
<reference evidence="2" key="1">
    <citation type="journal article" date="2020" name="Stud. Mycol.">
        <title>101 Dothideomycetes genomes: a test case for predicting lifestyles and emergence of pathogens.</title>
        <authorList>
            <person name="Haridas S."/>
            <person name="Albert R."/>
            <person name="Binder M."/>
            <person name="Bloem J."/>
            <person name="Labutti K."/>
            <person name="Salamov A."/>
            <person name="Andreopoulos B."/>
            <person name="Baker S."/>
            <person name="Barry K."/>
            <person name="Bills G."/>
            <person name="Bluhm B."/>
            <person name="Cannon C."/>
            <person name="Castanera R."/>
            <person name="Culley D."/>
            <person name="Daum C."/>
            <person name="Ezra D."/>
            <person name="Gonzalez J."/>
            <person name="Henrissat B."/>
            <person name="Kuo A."/>
            <person name="Liang C."/>
            <person name="Lipzen A."/>
            <person name="Lutzoni F."/>
            <person name="Magnuson J."/>
            <person name="Mondo S."/>
            <person name="Nolan M."/>
            <person name="Ohm R."/>
            <person name="Pangilinan J."/>
            <person name="Park H.-J."/>
            <person name="Ramirez L."/>
            <person name="Alfaro M."/>
            <person name="Sun H."/>
            <person name="Tritt A."/>
            <person name="Yoshinaga Y."/>
            <person name="Zwiers L.-H."/>
            <person name="Turgeon B."/>
            <person name="Goodwin S."/>
            <person name="Spatafora J."/>
            <person name="Crous P."/>
            <person name="Grigoriev I."/>
        </authorList>
    </citation>
    <scope>NUCLEOTIDE SEQUENCE</scope>
    <source>
        <strain evidence="2">CBS 627.86</strain>
    </source>
</reference>
<dbReference type="EMBL" id="ML977338">
    <property type="protein sequence ID" value="KAF2110371.1"/>
    <property type="molecule type" value="Genomic_DNA"/>
</dbReference>
<dbReference type="OrthoDB" id="4968544at2759"/>
<evidence type="ECO:0000256" key="1">
    <source>
        <dbReference type="SAM" id="MobiDB-lite"/>
    </source>
</evidence>
<proteinExistence type="predicted"/>
<name>A0A6A5YW67_9PLEO</name>
<keyword evidence="3" id="KW-1185">Reference proteome</keyword>
<sequence length="327" mass="36954">MENQLFPNNSLRKHRKNGIQPPRTASTKGQSPLFQNATFLPEYFSSHVDAELAAEDSFYAVARIFRFAAISESQALNLVESKIAKEANPVMLLTKTDLSLTNLLYHKQFLERHIDRIEENLRIIATRSEANWPRSKRAGSDNEISKVLSRTEKMLLDDYDYLLQRAKSLSRMCETNMQIVIQSLQVRETKGVLPASHAQLLNNIGTVFVALIENNIRTADIDVPTDNGIIIIHNATKNQTSSAVSEGVTGPPQYVERARELGYTGWVDHGSVTVGEVLEANIEGLDKRDWHSILSGTLRYELLEKAAGHIAIPWWSGWEPRKFELTW</sequence>